<dbReference type="EMBL" id="CP017243">
    <property type="protein sequence ID" value="APO77745.1"/>
    <property type="molecule type" value="Genomic_DNA"/>
</dbReference>
<feature type="region of interest" description="Disordered" evidence="1">
    <location>
        <begin position="51"/>
        <end position="72"/>
    </location>
</feature>
<evidence type="ECO:0000313" key="3">
    <source>
        <dbReference type="Proteomes" id="UP000185109"/>
    </source>
</evidence>
<accession>A0A1L5PCA5</accession>
<evidence type="ECO:0000313" key="2">
    <source>
        <dbReference type="EMBL" id="APO77745.1"/>
    </source>
</evidence>
<geneLocation type="plasmid" evidence="3">
    <name>prsp8c3b</name>
</geneLocation>
<feature type="region of interest" description="Disordered" evidence="1">
    <location>
        <begin position="1"/>
        <end position="22"/>
    </location>
</feature>
<name>A0A1L5PCA5_RHIET</name>
<organism evidence="2 3">
    <name type="scientific">Rhizobium etli 8C-3</name>
    <dbReference type="NCBI Taxonomy" id="538025"/>
    <lineage>
        <taxon>Bacteria</taxon>
        <taxon>Pseudomonadati</taxon>
        <taxon>Pseudomonadota</taxon>
        <taxon>Alphaproteobacteria</taxon>
        <taxon>Hyphomicrobiales</taxon>
        <taxon>Rhizobiaceae</taxon>
        <taxon>Rhizobium/Agrobacterium group</taxon>
        <taxon>Rhizobium</taxon>
    </lineage>
</organism>
<dbReference type="AlphaFoldDB" id="A0A1L5PCA5"/>
<reference evidence="2 3" key="1">
    <citation type="submission" date="2016-09" db="EMBL/GenBank/DDBJ databases">
        <title>The complete genome sequences of Rhizobium gallicum, symbiovars gallicum and phaseoli, symbionts associated to common bean (Phaseolus vulgaris).</title>
        <authorList>
            <person name="Bustos P."/>
            <person name="Santamaria R.I."/>
            <person name="Perez-Carrascal O.M."/>
            <person name="Juarez S."/>
            <person name="Lozano L."/>
            <person name="Martinez-Flores I."/>
            <person name="Martinez-Romero E."/>
            <person name="Cevallos M."/>
            <person name="Romero D."/>
            <person name="Davila G."/>
            <person name="Gonzalez V."/>
        </authorList>
    </citation>
    <scope>NUCLEOTIDE SEQUENCE [LARGE SCALE GENOMIC DNA]</scope>
    <source>
        <strain evidence="2 3">8C-3</strain>
        <plasmid evidence="3">Plasmid prsp8c3b</plasmid>
    </source>
</reference>
<dbReference type="Proteomes" id="UP000185109">
    <property type="component" value="Plasmid pRsp8C3b"/>
</dbReference>
<sequence>MPPASNTSRGLPARSSMPSSSLRRCHVAFPHLPARTLLRAYRHIVQSFILRGAPVRTEQTNNPSRTEKDDGN</sequence>
<evidence type="ECO:0000256" key="1">
    <source>
        <dbReference type="SAM" id="MobiDB-lite"/>
    </source>
</evidence>
<proteinExistence type="predicted"/>
<protein>
    <submittedName>
        <fullName evidence="2">Uncharacterized protein</fullName>
    </submittedName>
</protein>
<gene>
    <name evidence="2" type="ORF">AM571_PB00468</name>
</gene>
<keyword evidence="2" id="KW-0614">Plasmid</keyword>